<dbReference type="Gene3D" id="3.50.50.60">
    <property type="entry name" value="FAD/NAD(P)-binding domain"/>
    <property type="match status" value="1"/>
</dbReference>
<dbReference type="GO" id="GO:0016709">
    <property type="term" value="F:oxidoreductase activity, acting on paired donors, with incorporation or reduction of molecular oxygen, NAD(P)H as one donor, and incorporation of one atom of oxygen"/>
    <property type="evidence" value="ECO:0007669"/>
    <property type="project" value="UniProtKB-ARBA"/>
</dbReference>
<accession>A0A7K3M0A4</accession>
<dbReference type="EMBL" id="WLZY01000002">
    <property type="protein sequence ID" value="NDL56680.1"/>
    <property type="molecule type" value="Genomic_DNA"/>
</dbReference>
<dbReference type="GO" id="GO:0071949">
    <property type="term" value="F:FAD binding"/>
    <property type="evidence" value="ECO:0007669"/>
    <property type="project" value="InterPro"/>
</dbReference>
<keyword evidence="2" id="KW-0285">Flavoprotein</keyword>
<reference evidence="5 6" key="1">
    <citation type="submission" date="2019-11" db="EMBL/GenBank/DDBJ databases">
        <authorList>
            <person name="Li X.-J."/>
            <person name="Feng X.-M."/>
        </authorList>
    </citation>
    <scope>NUCLEOTIDE SEQUENCE [LARGE SCALE GENOMIC DNA]</scope>
    <source>
        <strain evidence="5 6">XMNu-373</strain>
    </source>
</reference>
<sequence>MTTTLPTTTDVLVVGAGPTGLTLAIGLAQSGHDVTVVDHQAAGDNTSRAAVVHSHTLEALEPYGVVERLTTEGIHAPRFTIRDHDRVLVPVPFSELPTAYPYLLMISQATTETILLDRFTELGGHVHRPFTLTTLAQDDAGVTASFSDGERVRAAYVVGADGMHSTVRQEAGIGFSGDTYPESFVLADVHLGGAIPDDEVIMYFSPEGPVVVAPLPGGSHRIVATVDNAPKEPDAALVQDLLDTRGSRAQRTEVQDVIWSSRFRVHHRVADTYRAGRIMLAGDAAHVHSPAGGQGMNAGITDAAALSQVLGRVLSGESPELLESYGASRRPVAKQVVALASRLTRVATANRALRPVRNAMLGLLGRIPRFRTRLAHQLSGLVYR</sequence>
<dbReference type="PRINTS" id="PR00420">
    <property type="entry name" value="RNGMNOXGNASE"/>
</dbReference>
<dbReference type="SUPFAM" id="SSF51905">
    <property type="entry name" value="FAD/NAD(P)-binding domain"/>
    <property type="match status" value="1"/>
</dbReference>
<feature type="domain" description="FAD-binding" evidence="4">
    <location>
        <begin position="9"/>
        <end position="338"/>
    </location>
</feature>
<evidence type="ECO:0000313" key="5">
    <source>
        <dbReference type="EMBL" id="NDL56680.1"/>
    </source>
</evidence>
<dbReference type="PANTHER" id="PTHR43004:SF19">
    <property type="entry name" value="BINDING MONOOXYGENASE, PUTATIVE (JCVI)-RELATED"/>
    <property type="match status" value="1"/>
</dbReference>
<gene>
    <name evidence="5" type="ORF">F7O44_06305</name>
</gene>
<organism evidence="5 6">
    <name type="scientific">Phytoactinopolyspora mesophila</name>
    <dbReference type="NCBI Taxonomy" id="2650750"/>
    <lineage>
        <taxon>Bacteria</taxon>
        <taxon>Bacillati</taxon>
        <taxon>Actinomycetota</taxon>
        <taxon>Actinomycetes</taxon>
        <taxon>Jiangellales</taxon>
        <taxon>Jiangellaceae</taxon>
        <taxon>Phytoactinopolyspora</taxon>
    </lineage>
</organism>
<keyword evidence="3" id="KW-0274">FAD</keyword>
<dbReference type="InterPro" id="IPR036188">
    <property type="entry name" value="FAD/NAD-bd_sf"/>
</dbReference>
<comment type="caution">
    <text evidence="5">The sequence shown here is derived from an EMBL/GenBank/DDBJ whole genome shotgun (WGS) entry which is preliminary data.</text>
</comment>
<dbReference type="Proteomes" id="UP000460435">
    <property type="component" value="Unassembled WGS sequence"/>
</dbReference>
<protein>
    <submittedName>
        <fullName evidence="5">FAD-dependent oxidoreductase</fullName>
    </submittedName>
</protein>
<evidence type="ECO:0000313" key="6">
    <source>
        <dbReference type="Proteomes" id="UP000460435"/>
    </source>
</evidence>
<keyword evidence="6" id="KW-1185">Reference proteome</keyword>
<evidence type="ECO:0000256" key="2">
    <source>
        <dbReference type="ARBA" id="ARBA00022630"/>
    </source>
</evidence>
<dbReference type="InterPro" id="IPR002938">
    <property type="entry name" value="FAD-bd"/>
</dbReference>
<dbReference type="Gene3D" id="3.30.70.2450">
    <property type="match status" value="1"/>
</dbReference>
<dbReference type="Pfam" id="PF01494">
    <property type="entry name" value="FAD_binding_3"/>
    <property type="match status" value="1"/>
</dbReference>
<dbReference type="AlphaFoldDB" id="A0A7K3M0A4"/>
<dbReference type="PANTHER" id="PTHR43004">
    <property type="entry name" value="TRK SYSTEM POTASSIUM UPTAKE PROTEIN"/>
    <property type="match status" value="1"/>
</dbReference>
<evidence type="ECO:0000259" key="4">
    <source>
        <dbReference type="Pfam" id="PF01494"/>
    </source>
</evidence>
<name>A0A7K3M0A4_9ACTN</name>
<comment type="cofactor">
    <cofactor evidence="1">
        <name>FAD</name>
        <dbReference type="ChEBI" id="CHEBI:57692"/>
    </cofactor>
</comment>
<evidence type="ECO:0000256" key="1">
    <source>
        <dbReference type="ARBA" id="ARBA00001974"/>
    </source>
</evidence>
<dbReference type="RefSeq" id="WP_162449404.1">
    <property type="nucleotide sequence ID" value="NZ_WLZY01000002.1"/>
</dbReference>
<proteinExistence type="predicted"/>
<dbReference type="InterPro" id="IPR050641">
    <property type="entry name" value="RIFMO-like"/>
</dbReference>
<evidence type="ECO:0000256" key="3">
    <source>
        <dbReference type="ARBA" id="ARBA00022827"/>
    </source>
</evidence>